<dbReference type="Proteomes" id="UP000750711">
    <property type="component" value="Unassembled WGS sequence"/>
</dbReference>
<dbReference type="InterPro" id="IPR015422">
    <property type="entry name" value="PyrdxlP-dep_Trfase_small"/>
</dbReference>
<organism evidence="7 8">
    <name type="scientific">Trichoglossum hirsutum</name>
    <dbReference type="NCBI Taxonomy" id="265104"/>
    <lineage>
        <taxon>Eukaryota</taxon>
        <taxon>Fungi</taxon>
        <taxon>Dikarya</taxon>
        <taxon>Ascomycota</taxon>
        <taxon>Pezizomycotina</taxon>
        <taxon>Geoglossomycetes</taxon>
        <taxon>Geoglossales</taxon>
        <taxon>Geoglossaceae</taxon>
        <taxon>Trichoglossum</taxon>
    </lineage>
</organism>
<name>A0A9P8LE32_9PEZI</name>
<dbReference type="PROSITE" id="PS51340">
    <property type="entry name" value="MOSC"/>
    <property type="match status" value="1"/>
</dbReference>
<evidence type="ECO:0000313" key="8">
    <source>
        <dbReference type="Proteomes" id="UP000750711"/>
    </source>
</evidence>
<dbReference type="GO" id="GO:0030170">
    <property type="term" value="F:pyridoxal phosphate binding"/>
    <property type="evidence" value="ECO:0007669"/>
    <property type="project" value="UniProtKB-UniRule"/>
</dbReference>
<evidence type="ECO:0000256" key="3">
    <source>
        <dbReference type="ARBA" id="ARBA00023150"/>
    </source>
</evidence>
<evidence type="ECO:0000256" key="1">
    <source>
        <dbReference type="ARBA" id="ARBA00022679"/>
    </source>
</evidence>
<dbReference type="EMBL" id="JAGHQM010000340">
    <property type="protein sequence ID" value="KAH0562491.1"/>
    <property type="molecule type" value="Genomic_DNA"/>
</dbReference>
<dbReference type="AlphaFoldDB" id="A0A9P8LE32"/>
<keyword evidence="1 4" id="KW-0808">Transferase</keyword>
<accession>A0A9P8LE32</accession>
<feature type="modified residue" description="N6-(pyridoxal phosphate)lysine" evidence="4">
    <location>
        <position position="291"/>
    </location>
</feature>
<dbReference type="PANTHER" id="PTHR14237">
    <property type="entry name" value="MOLYBDOPTERIN COFACTOR SULFURASE MOSC"/>
    <property type="match status" value="1"/>
</dbReference>
<evidence type="ECO:0000313" key="7">
    <source>
        <dbReference type="EMBL" id="KAH0562491.1"/>
    </source>
</evidence>
<reference evidence="7" key="1">
    <citation type="submission" date="2021-03" db="EMBL/GenBank/DDBJ databases">
        <title>Comparative genomics and phylogenomic investigation of the class Geoglossomycetes provide insights into ecological specialization and systematics.</title>
        <authorList>
            <person name="Melie T."/>
            <person name="Pirro S."/>
            <person name="Miller A.N."/>
            <person name="Quandt A."/>
        </authorList>
    </citation>
    <scope>NUCLEOTIDE SEQUENCE</scope>
    <source>
        <strain evidence="7">CAQ_001_2017</strain>
    </source>
</reference>
<dbReference type="EC" id="2.8.1.9" evidence="4"/>
<protein>
    <recommendedName>
        <fullName evidence="4">Molybdenum cofactor sulfurase</fullName>
        <shortName evidence="4">MCS</shortName>
        <shortName evidence="4">MOS</shortName>
        <shortName evidence="4">MoCo sulfurase</shortName>
        <ecNumber evidence="4">2.8.1.9</ecNumber>
    </recommendedName>
    <alternativeName>
        <fullName evidence="4">Molybdenum cofactor sulfurtransferase</fullName>
    </alternativeName>
</protein>
<comment type="caution">
    <text evidence="7">The sequence shown here is derived from an EMBL/GenBank/DDBJ whole genome shotgun (WGS) entry which is preliminary data.</text>
</comment>
<dbReference type="GO" id="GO:0006777">
    <property type="term" value="P:Mo-molybdopterin cofactor biosynthetic process"/>
    <property type="evidence" value="ECO:0007669"/>
    <property type="project" value="UniProtKB-UniRule"/>
</dbReference>
<proteinExistence type="inferred from homology"/>
<evidence type="ECO:0000259" key="6">
    <source>
        <dbReference type="PROSITE" id="PS51340"/>
    </source>
</evidence>
<comment type="cofactor">
    <cofactor evidence="4">
        <name>pyridoxal 5'-phosphate</name>
        <dbReference type="ChEBI" id="CHEBI:597326"/>
    </cofactor>
</comment>
<comment type="similarity">
    <text evidence="4">Belongs to the class-V pyridoxal-phosphate-dependent aminotransferase family. MOCOS subfamily.</text>
</comment>
<evidence type="ECO:0000256" key="2">
    <source>
        <dbReference type="ARBA" id="ARBA00022898"/>
    </source>
</evidence>
<dbReference type="HAMAP" id="MF_03050">
    <property type="entry name" value="MOCOS"/>
    <property type="match status" value="1"/>
</dbReference>
<dbReference type="Pfam" id="PF00266">
    <property type="entry name" value="Aminotran_5"/>
    <property type="match status" value="2"/>
</dbReference>
<dbReference type="InterPro" id="IPR005302">
    <property type="entry name" value="MoCF_Sase_C"/>
</dbReference>
<dbReference type="Pfam" id="PF03473">
    <property type="entry name" value="MOSC"/>
    <property type="match status" value="1"/>
</dbReference>
<keyword evidence="3 4" id="KW-0501">Molybdenum cofactor biosynthesis</keyword>
<feature type="region of interest" description="Disordered" evidence="5">
    <location>
        <begin position="150"/>
        <end position="169"/>
    </location>
</feature>
<dbReference type="InterPro" id="IPR000192">
    <property type="entry name" value="Aminotrans_V_dom"/>
</dbReference>
<evidence type="ECO:0000256" key="5">
    <source>
        <dbReference type="SAM" id="MobiDB-lite"/>
    </source>
</evidence>
<dbReference type="InterPro" id="IPR015424">
    <property type="entry name" value="PyrdxlP-dep_Trfase"/>
</dbReference>
<dbReference type="Gene3D" id="3.90.1150.10">
    <property type="entry name" value="Aspartate Aminotransferase, domain 1"/>
    <property type="match status" value="1"/>
</dbReference>
<dbReference type="GO" id="GO:0008265">
    <property type="term" value="F:molybdenum cofactor sulfurtransferase activity"/>
    <property type="evidence" value="ECO:0007669"/>
    <property type="project" value="UniProtKB-UniRule"/>
</dbReference>
<feature type="active site" evidence="4">
    <location>
        <position position="455"/>
    </location>
</feature>
<feature type="domain" description="MOSC" evidence="6">
    <location>
        <begin position="731"/>
        <end position="906"/>
    </location>
</feature>
<keyword evidence="8" id="KW-1185">Reference proteome</keyword>
<feature type="compositionally biased region" description="Polar residues" evidence="5">
    <location>
        <begin position="1040"/>
        <end position="1068"/>
    </location>
</feature>
<keyword evidence="2 4" id="KW-0663">Pyridoxal phosphate</keyword>
<comment type="catalytic activity">
    <reaction evidence="4">
        <text>Mo-molybdopterin + L-cysteine + AH2 = thio-Mo-molybdopterin + L-alanine + A + H2O</text>
        <dbReference type="Rhea" id="RHEA:42636"/>
        <dbReference type="ChEBI" id="CHEBI:13193"/>
        <dbReference type="ChEBI" id="CHEBI:15377"/>
        <dbReference type="ChEBI" id="CHEBI:17499"/>
        <dbReference type="ChEBI" id="CHEBI:35235"/>
        <dbReference type="ChEBI" id="CHEBI:57972"/>
        <dbReference type="ChEBI" id="CHEBI:71302"/>
        <dbReference type="ChEBI" id="CHEBI:82685"/>
        <dbReference type="EC" id="2.8.1.9"/>
    </reaction>
</comment>
<feature type="region of interest" description="Disordered" evidence="5">
    <location>
        <begin position="1033"/>
        <end position="1102"/>
    </location>
</feature>
<dbReference type="Pfam" id="PF03476">
    <property type="entry name" value="MOSC_N"/>
    <property type="match status" value="1"/>
</dbReference>
<feature type="compositionally biased region" description="Polar residues" evidence="5">
    <location>
        <begin position="1207"/>
        <end position="1219"/>
    </location>
</feature>
<sequence length="1279" mass="139676">MPSRSASFSQLRASVSQFPSSQFQLPIQNFQPSDDYNQSVELFRDSEFPMLKGGEADLGDEGRAYLDHGGAALYSRSLVESYTEDLMTNLYGNPHSTSAPAELSSRRLEQVRDQALRFFNADPDEFDLVFVSNATAGIKIVMDCFRDLEATSSPSEDSPNKKQSPKKDGFWFGYHRDSHTSIVGVREVAGPNHRCFKNDGEVEKWLNDAIDGTEEPTSAEGRLGLFAYPGQSNLNGRRLPLTWPGKLRRSPHAVHRNTYSLLDAAALAPTAPLDLSDADTAPDFAVVSFYKIFGLPDLGGLIVRRRSGHILQWRKYFGGGTVEMVVCIKDAWHSKKTGSMHEQLEDGTLPFHNVIALGAAIEVHGRLFDSMESVSRHTSYLSKKMYDGLTALQHPNGLPVSRVYKEDTSTYGDSKTQGAAIAFNIQNSKGELVVYTDVERLANSNDIFLRAGGICNPGGIATYLGFAPWQMKRSFSAGHRCGTDAEGAEIVSGQPTGVVRASLGAMSTEGDVTAFLDFIREFFVEKQQLGTPLLHVTPVLRKPRTPQYQIECLRVYPIKGCGGYNIPAGMPWEVGAKGLYLDREWCIVHLDTGTALSRKRYPKMMKIRPSVDLEKGVLVISAPHSEQQPELKISLSWSFLEDGDGYRNNRRHSSSNFRASAAKVCGDPIPAHPYTSPHIVEFFSAAVGARCTLARFSASSTNSTKDLEARHTKAYLRRSYSSNAVSSLSSKSIRAPTMSNHTGSVFSSDAPQVITRPVLLPSESPISIITRTSLEWHNQQVKETRGKVAQPELFRANIVLAEMSPVETRGRRISPSVAQANIEDNWAFVRVGNMSFELLGPCSRCHLTCTDQIAAEKDHELFPVLARTRRFDGEVYFDQDPARVILRRDNPSKKPTISVGDTVRTWLSSEVYEKPAAMLFNDDDNDVPGRVGNLGNANFESSNHRHSHFEGSIILNQRASNTETGSHYSHRHSYAEAGGHLSRRISNTENGSHLSHRASNLENGGSQLSHRTSSLENGIYLSHRASIVENANHLGHRPSNAENGSSLSRRTSNAENGSHPSHRASNIEGSIILNHRTSQTSMKKKNAQSPSSPPTAPNITNNLLSHHASTASTHRNTALGSIIPPSTTTTIITGGINNNTNNAETNTSTVPSTYRPSSAAAVSPPTNGPVDVDLIEYAPLKATTFGRDSPKPTPPTRSLSGRPGARSTVNGATGSNSPTPGRAQSPAQMGAAEAERRINELTSTSRSSSEGSGTSGKWRHKIAESVVSMLDRPTTAPNF</sequence>
<dbReference type="InterPro" id="IPR015421">
    <property type="entry name" value="PyrdxlP-dep_Trfase_major"/>
</dbReference>
<dbReference type="InterPro" id="IPR005303">
    <property type="entry name" value="MOCOS_middle"/>
</dbReference>
<dbReference type="SUPFAM" id="SSF53383">
    <property type="entry name" value="PLP-dependent transferases"/>
    <property type="match status" value="1"/>
</dbReference>
<dbReference type="SUPFAM" id="SSF141673">
    <property type="entry name" value="MOSC N-terminal domain-like"/>
    <property type="match status" value="1"/>
</dbReference>
<feature type="region of interest" description="Disordered" evidence="5">
    <location>
        <begin position="984"/>
        <end position="1010"/>
    </location>
</feature>
<gene>
    <name evidence="4" type="primary">hxB</name>
    <name evidence="7" type="ORF">GP486_002820</name>
</gene>
<dbReference type="PANTHER" id="PTHR14237:SF80">
    <property type="entry name" value="MOLYBDENUM COFACTOR SULFURASE"/>
    <property type="match status" value="1"/>
</dbReference>
<evidence type="ECO:0000256" key="4">
    <source>
        <dbReference type="HAMAP-Rule" id="MF_03050"/>
    </source>
</evidence>
<comment type="function">
    <text evidence="4">Sulfurates the molybdenum cofactor. Sulfation of molybdenum is essential for xanthine dehydrogenase (XDH) and aldehyde oxidase (ADO) enzymes in which molybdenum cofactor is liganded by 1 oxygen and 1 sulfur atom in active form.</text>
</comment>
<dbReference type="InterPro" id="IPR028886">
    <property type="entry name" value="MoCo_sulfurase"/>
</dbReference>
<feature type="region of interest" description="Disordered" evidence="5">
    <location>
        <begin position="1136"/>
        <end position="1260"/>
    </location>
</feature>
<dbReference type="GO" id="GO:0030151">
    <property type="term" value="F:molybdenum ion binding"/>
    <property type="evidence" value="ECO:0007669"/>
    <property type="project" value="UniProtKB-UniRule"/>
</dbReference>
<feature type="compositionally biased region" description="Low complexity" evidence="5">
    <location>
        <begin position="1136"/>
        <end position="1149"/>
    </location>
</feature>
<dbReference type="Gene3D" id="3.40.640.10">
    <property type="entry name" value="Type I PLP-dependent aspartate aminotransferase-like (Major domain)"/>
    <property type="match status" value="1"/>
</dbReference>
<dbReference type="GO" id="GO:0016829">
    <property type="term" value="F:lyase activity"/>
    <property type="evidence" value="ECO:0007669"/>
    <property type="project" value="UniProtKB-UniRule"/>
</dbReference>
<feature type="compositionally biased region" description="Low complexity" evidence="5">
    <location>
        <begin position="1242"/>
        <end position="1256"/>
    </location>
</feature>